<comment type="caution">
    <text evidence="7">The sequence shown here is derived from an EMBL/GenBank/DDBJ whole genome shotgun (WGS) entry which is preliminary data.</text>
</comment>
<dbReference type="InterPro" id="IPR036047">
    <property type="entry name" value="F-box-like_dom_sf"/>
</dbReference>
<evidence type="ECO:0000313" key="7">
    <source>
        <dbReference type="EMBL" id="OGM43035.1"/>
    </source>
</evidence>
<evidence type="ECO:0000259" key="5">
    <source>
        <dbReference type="Pfam" id="PF12937"/>
    </source>
</evidence>
<evidence type="ECO:0000256" key="1">
    <source>
        <dbReference type="ARBA" id="ARBA00022614"/>
    </source>
</evidence>
<evidence type="ECO:0000256" key="2">
    <source>
        <dbReference type="ARBA" id="ARBA00022737"/>
    </source>
</evidence>
<evidence type="ECO:0000256" key="4">
    <source>
        <dbReference type="SAM" id="MobiDB-lite"/>
    </source>
</evidence>
<sequence length="587" mass="65531">MPRSRQPARFSSEAPSESSSSSSPDRNVDDDTDFFTAQANDSQSSVGGIATSRDVHAQHEQYVLPPIGRLPPEILIAIFAKLSSPADMLSCMLVCRRWAANCVGILWHRPSCSNWVNMKSITTTVGKEDGFFSYSDLIKRLNLSALMEEVSDGTVVPFAQCNRIERLTLTNCSKLTDKGVSDLVEGNRHLQALDVSDLRSLTDHTLYTVARNCPRLQGLNITNCIKVTDDSLIVVSENCRHIKRLKLNGVIQVTDRAITSFARNCPAILEIDLHDCKSVTNRSVTSLMATLPNLRELRLAHCTEIDDLAFLELPKQLSMDSLRILDLTACEHIRDDAVERIVSSAPRLRNLVLAKCKFITDRAVWAICKLGKNLHYVHLGHCSNITDAAVIQLVKSCNRIRYIDLACCVRLTDRSVQELATLPKLRRIGLVKCTLITDRSISALARPKASPHSSISSLERVHLSYCVNLTMPGIHALLNHCPRLTHLSLTGVQEFLRDELTKFCREAPPEFTHQQRQVFCVFSGDGVKQLRDHLNRTVPPAREMNEATMYDDDEELDEDEGQVTGLMHATAINDDDDDYIDIGHPQG</sequence>
<keyword evidence="2" id="KW-0677">Repeat</keyword>
<organism evidence="7 8">
    <name type="scientific">Aspergillus bombycis</name>
    <dbReference type="NCBI Taxonomy" id="109264"/>
    <lineage>
        <taxon>Eukaryota</taxon>
        <taxon>Fungi</taxon>
        <taxon>Dikarya</taxon>
        <taxon>Ascomycota</taxon>
        <taxon>Pezizomycotina</taxon>
        <taxon>Eurotiomycetes</taxon>
        <taxon>Eurotiomycetidae</taxon>
        <taxon>Eurotiales</taxon>
        <taxon>Aspergillaceae</taxon>
        <taxon>Aspergillus</taxon>
    </lineage>
</organism>
<dbReference type="EMBL" id="LYCR01000078">
    <property type="protein sequence ID" value="OGM43035.1"/>
    <property type="molecule type" value="Genomic_DNA"/>
</dbReference>
<dbReference type="GeneID" id="34452670"/>
<dbReference type="InterPro" id="IPR006553">
    <property type="entry name" value="Leu-rich_rpt_Cys-con_subtyp"/>
</dbReference>
<dbReference type="PANTHER" id="PTHR13318">
    <property type="entry name" value="PARTNER OF PAIRED, ISOFORM B-RELATED"/>
    <property type="match status" value="1"/>
</dbReference>
<proteinExistence type="predicted"/>
<dbReference type="AlphaFoldDB" id="A0A1F7ZVE4"/>
<keyword evidence="7" id="KW-0436">Ligase</keyword>
<reference evidence="7 8" key="1">
    <citation type="journal article" date="2016" name="Genome Biol. Evol.">
        <title>Draft genome sequence of an aflatoxigenic Aspergillus species, A. bombycis.</title>
        <authorList>
            <person name="Moore G.G."/>
            <person name="Mack B.M."/>
            <person name="Beltz S.B."/>
            <person name="Gilbert M.K."/>
        </authorList>
    </citation>
    <scope>NUCLEOTIDE SEQUENCE [LARGE SCALE GENOMIC DNA]</scope>
    <source>
        <strain evidence="8">NRRL 26010</strain>
    </source>
</reference>
<dbReference type="STRING" id="109264.A0A1F7ZVE4"/>
<dbReference type="InterPro" id="IPR032675">
    <property type="entry name" value="LRR_dom_sf"/>
</dbReference>
<dbReference type="GO" id="GO:0031146">
    <property type="term" value="P:SCF-dependent proteasomal ubiquitin-dependent protein catabolic process"/>
    <property type="evidence" value="ECO:0007669"/>
    <property type="project" value="TreeGrafter"/>
</dbReference>
<dbReference type="InterPro" id="IPR057207">
    <property type="entry name" value="FBXL15_LRR"/>
</dbReference>
<keyword evidence="3" id="KW-0833">Ubl conjugation pathway</keyword>
<dbReference type="SUPFAM" id="SSF52047">
    <property type="entry name" value="RNI-like"/>
    <property type="match status" value="1"/>
</dbReference>
<dbReference type="FunFam" id="3.80.10.10:FF:000251">
    <property type="entry name" value="Ubiquitin ligase complex F-box protein GRR1"/>
    <property type="match status" value="1"/>
</dbReference>
<feature type="compositionally biased region" description="Low complexity" evidence="4">
    <location>
        <begin position="11"/>
        <end position="24"/>
    </location>
</feature>
<dbReference type="Gene3D" id="3.80.10.10">
    <property type="entry name" value="Ribonuclease Inhibitor"/>
    <property type="match status" value="3"/>
</dbReference>
<dbReference type="FunFam" id="3.80.10.10:FF:000381">
    <property type="entry name" value="Ubiquitin ligase complex F-box protein GRR1"/>
    <property type="match status" value="1"/>
</dbReference>
<accession>A0A1F7ZVE4</accession>
<dbReference type="OrthoDB" id="10257471at2759"/>
<evidence type="ECO:0000313" key="8">
    <source>
        <dbReference type="Proteomes" id="UP000179179"/>
    </source>
</evidence>
<evidence type="ECO:0000256" key="3">
    <source>
        <dbReference type="ARBA" id="ARBA00022786"/>
    </source>
</evidence>
<dbReference type="InterPro" id="IPR001810">
    <property type="entry name" value="F-box_dom"/>
</dbReference>
<dbReference type="Proteomes" id="UP000179179">
    <property type="component" value="Unassembled WGS sequence"/>
</dbReference>
<dbReference type="SUPFAM" id="SSF81383">
    <property type="entry name" value="F-box domain"/>
    <property type="match status" value="1"/>
</dbReference>
<keyword evidence="1" id="KW-0433">Leucine-rich repeat</keyword>
<feature type="region of interest" description="Disordered" evidence="4">
    <location>
        <begin position="1"/>
        <end position="35"/>
    </location>
</feature>
<gene>
    <name evidence="7" type="ORF">ABOM_009280</name>
</gene>
<keyword evidence="8" id="KW-1185">Reference proteome</keyword>
<dbReference type="SMART" id="SM00367">
    <property type="entry name" value="LRR_CC"/>
    <property type="match status" value="12"/>
</dbReference>
<evidence type="ECO:0000259" key="6">
    <source>
        <dbReference type="Pfam" id="PF25372"/>
    </source>
</evidence>
<feature type="domain" description="F-box/LRR-repeat protein 15-like leucin rich repeat" evidence="6">
    <location>
        <begin position="226"/>
        <end position="475"/>
    </location>
</feature>
<dbReference type="Pfam" id="PF25372">
    <property type="entry name" value="DUF7885"/>
    <property type="match status" value="1"/>
</dbReference>
<feature type="domain" description="F-box" evidence="5">
    <location>
        <begin position="67"/>
        <end position="112"/>
    </location>
</feature>
<name>A0A1F7ZVE4_9EURO</name>
<dbReference type="Pfam" id="PF12937">
    <property type="entry name" value="F-box-like"/>
    <property type="match status" value="1"/>
</dbReference>
<protein>
    <submittedName>
        <fullName evidence="7">Ubiquitin ligase complex F-box protein GRR1</fullName>
    </submittedName>
</protein>
<dbReference type="GO" id="GO:0016874">
    <property type="term" value="F:ligase activity"/>
    <property type="evidence" value="ECO:0007669"/>
    <property type="project" value="UniProtKB-KW"/>
</dbReference>
<dbReference type="RefSeq" id="XP_022386752.1">
    <property type="nucleotide sequence ID" value="XM_022536408.1"/>
</dbReference>
<dbReference type="GO" id="GO:0019005">
    <property type="term" value="C:SCF ubiquitin ligase complex"/>
    <property type="evidence" value="ECO:0007669"/>
    <property type="project" value="TreeGrafter"/>
</dbReference>